<evidence type="ECO:0000313" key="6">
    <source>
        <dbReference type="EMBL" id="MDT0576057.1"/>
    </source>
</evidence>
<keyword evidence="4" id="KW-0501">Molybdenum cofactor biosynthesis</keyword>
<dbReference type="Pfam" id="PF03453">
    <property type="entry name" value="MoeA_N"/>
    <property type="match status" value="1"/>
</dbReference>
<dbReference type="CDD" id="cd00887">
    <property type="entry name" value="MoeA"/>
    <property type="match status" value="1"/>
</dbReference>
<dbReference type="Gene3D" id="3.90.105.10">
    <property type="entry name" value="Molybdopterin biosynthesis moea protein, domain 2"/>
    <property type="match status" value="1"/>
</dbReference>
<dbReference type="InterPro" id="IPR001453">
    <property type="entry name" value="MoaB/Mog_dom"/>
</dbReference>
<keyword evidence="4" id="KW-0500">Molybdenum</keyword>
<dbReference type="Gene3D" id="3.40.980.10">
    <property type="entry name" value="MoaB/Mog-like domain"/>
    <property type="match status" value="1"/>
</dbReference>
<evidence type="ECO:0000256" key="3">
    <source>
        <dbReference type="ARBA" id="ARBA00047317"/>
    </source>
</evidence>
<keyword evidence="4" id="KW-0460">Magnesium</keyword>
<dbReference type="InterPro" id="IPR005110">
    <property type="entry name" value="MoeA_linker/N"/>
</dbReference>
<gene>
    <name evidence="6" type="ORF">RM533_07635</name>
</gene>
<dbReference type="InterPro" id="IPR036135">
    <property type="entry name" value="MoeA_linker/N_sf"/>
</dbReference>
<dbReference type="Pfam" id="PF00994">
    <property type="entry name" value="MoCF_biosynth"/>
    <property type="match status" value="1"/>
</dbReference>
<sequence>MTDLLPLDEALGIVQSLAHPLGAEAVSIAEAHDRTLACAVIAGIASPRNDSSAMDGYAVQDSDVENLPASLRVTGESFAGTPQPPALGTGEAVRIFTGAPVPAGADRVVIQENCSRDGVMLTVHECGPGRHIRQAGGDFKAGDELLPAGTRLTARALVAAAGADLAQLSVVRRPRVAILSTGDELVPPGEAQGNPGTIPESISPALAAMIGEAGGEIVQRDHLPDDMAVLGQRAQQALHKADLVVVTGGASVGERDFAKAMFGSDLALLFNKVAIKPGKPVWLGRRNGTLILGLPGNPTSALVTARLFLVPLVSGLAGRATGGALDWRDALAGAAFPPVGSRETLARARWVDGRLVPLGSQDSSSQFMLMFADVLVRRRADAPEARPGDRLGYLDF</sequence>
<comment type="catalytic activity">
    <reaction evidence="3">
        <text>adenylyl-molybdopterin + molybdate = Mo-molybdopterin + AMP + H(+)</text>
        <dbReference type="Rhea" id="RHEA:35047"/>
        <dbReference type="ChEBI" id="CHEBI:15378"/>
        <dbReference type="ChEBI" id="CHEBI:36264"/>
        <dbReference type="ChEBI" id="CHEBI:62727"/>
        <dbReference type="ChEBI" id="CHEBI:71302"/>
        <dbReference type="ChEBI" id="CHEBI:456215"/>
        <dbReference type="EC" id="2.10.1.1"/>
    </reaction>
</comment>
<dbReference type="SMART" id="SM00852">
    <property type="entry name" value="MoCF_biosynth"/>
    <property type="match status" value="1"/>
</dbReference>
<accession>A0ABU2ZHH6</accession>
<dbReference type="SUPFAM" id="SSF63882">
    <property type="entry name" value="MoeA N-terminal region -like"/>
    <property type="match status" value="1"/>
</dbReference>
<comment type="pathway">
    <text evidence="4">Cofactor biosynthesis; molybdopterin biosynthesis.</text>
</comment>
<comment type="function">
    <text evidence="1 4">Catalyzes the insertion of molybdate into adenylated molybdopterin with the concomitant release of AMP.</text>
</comment>
<dbReference type="PANTHER" id="PTHR10192">
    <property type="entry name" value="MOLYBDOPTERIN BIOSYNTHESIS PROTEIN"/>
    <property type="match status" value="1"/>
</dbReference>
<dbReference type="NCBIfam" id="TIGR00177">
    <property type="entry name" value="molyb_syn"/>
    <property type="match status" value="1"/>
</dbReference>
<evidence type="ECO:0000313" key="7">
    <source>
        <dbReference type="Proteomes" id="UP001259803"/>
    </source>
</evidence>
<dbReference type="EC" id="2.10.1.1" evidence="4"/>
<evidence type="ECO:0000256" key="4">
    <source>
        <dbReference type="RuleBase" id="RU365090"/>
    </source>
</evidence>
<dbReference type="EMBL" id="JAVRHS010000005">
    <property type="protein sequence ID" value="MDT0576057.1"/>
    <property type="molecule type" value="Genomic_DNA"/>
</dbReference>
<proteinExistence type="inferred from homology"/>
<dbReference type="Gene3D" id="2.170.190.11">
    <property type="entry name" value="Molybdopterin biosynthesis moea protein, domain 3"/>
    <property type="match status" value="1"/>
</dbReference>
<protein>
    <recommendedName>
        <fullName evidence="4">Molybdopterin molybdenumtransferase</fullName>
        <ecNumber evidence="4">2.10.1.1</ecNumber>
    </recommendedName>
</protein>
<dbReference type="InterPro" id="IPR036425">
    <property type="entry name" value="MoaB/Mog-like_dom_sf"/>
</dbReference>
<dbReference type="InterPro" id="IPR036688">
    <property type="entry name" value="MoeA_C_domain_IV_sf"/>
</dbReference>
<dbReference type="Gene3D" id="2.40.340.10">
    <property type="entry name" value="MoeA, C-terminal, domain IV"/>
    <property type="match status" value="1"/>
</dbReference>
<keyword evidence="4" id="KW-0808">Transferase</keyword>
<dbReference type="RefSeq" id="WP_311340638.1">
    <property type="nucleotide sequence ID" value="NZ_JAVRHS010000005.1"/>
</dbReference>
<evidence type="ECO:0000259" key="5">
    <source>
        <dbReference type="SMART" id="SM00852"/>
    </source>
</evidence>
<comment type="cofactor">
    <cofactor evidence="4">
        <name>Mg(2+)</name>
        <dbReference type="ChEBI" id="CHEBI:18420"/>
    </cofactor>
</comment>
<dbReference type="Proteomes" id="UP001259803">
    <property type="component" value="Unassembled WGS sequence"/>
</dbReference>
<name>A0ABU2ZHH6_9SPHN</name>
<evidence type="ECO:0000256" key="1">
    <source>
        <dbReference type="ARBA" id="ARBA00002901"/>
    </source>
</evidence>
<comment type="caution">
    <text evidence="6">The sequence shown here is derived from an EMBL/GenBank/DDBJ whole genome shotgun (WGS) entry which is preliminary data.</text>
</comment>
<evidence type="ECO:0000256" key="2">
    <source>
        <dbReference type="ARBA" id="ARBA00010763"/>
    </source>
</evidence>
<comment type="similarity">
    <text evidence="2 4">Belongs to the MoeA family.</text>
</comment>
<feature type="domain" description="MoaB/Mog" evidence="5">
    <location>
        <begin position="177"/>
        <end position="315"/>
    </location>
</feature>
<dbReference type="PANTHER" id="PTHR10192:SF5">
    <property type="entry name" value="GEPHYRIN"/>
    <property type="match status" value="1"/>
</dbReference>
<reference evidence="6 7" key="1">
    <citation type="submission" date="2023-09" db="EMBL/GenBank/DDBJ databases">
        <authorList>
            <person name="Rey-Velasco X."/>
        </authorList>
    </citation>
    <scope>NUCLEOTIDE SEQUENCE [LARGE SCALE GENOMIC DNA]</scope>
    <source>
        <strain evidence="6 7">F390</strain>
    </source>
</reference>
<keyword evidence="7" id="KW-1185">Reference proteome</keyword>
<keyword evidence="4" id="KW-0479">Metal-binding</keyword>
<dbReference type="InterPro" id="IPR038987">
    <property type="entry name" value="MoeA-like"/>
</dbReference>
<organism evidence="6 7">
    <name type="scientific">Croceicoccus esteveae</name>
    <dbReference type="NCBI Taxonomy" id="3075597"/>
    <lineage>
        <taxon>Bacteria</taxon>
        <taxon>Pseudomonadati</taxon>
        <taxon>Pseudomonadota</taxon>
        <taxon>Alphaproteobacteria</taxon>
        <taxon>Sphingomonadales</taxon>
        <taxon>Erythrobacteraceae</taxon>
        <taxon>Croceicoccus</taxon>
    </lineage>
</organism>
<dbReference type="SUPFAM" id="SSF53218">
    <property type="entry name" value="Molybdenum cofactor biosynthesis proteins"/>
    <property type="match status" value="1"/>
</dbReference>
<dbReference type="SUPFAM" id="SSF63867">
    <property type="entry name" value="MoeA C-terminal domain-like"/>
    <property type="match status" value="1"/>
</dbReference>